<feature type="transmembrane region" description="Helical" evidence="5">
    <location>
        <begin position="460"/>
        <end position="478"/>
    </location>
</feature>
<evidence type="ECO:0000313" key="8">
    <source>
        <dbReference type="Proteomes" id="UP001201549"/>
    </source>
</evidence>
<protein>
    <submittedName>
        <fullName evidence="7">MFS transporter</fullName>
    </submittedName>
</protein>
<evidence type="ECO:0000259" key="6">
    <source>
        <dbReference type="PROSITE" id="PS50850"/>
    </source>
</evidence>
<sequence length="487" mass="52064">METQAQRFTACQHPSQSAPWRGLYVLLLAGFVTIFDLFVVNVAIPSMQSGLNASFSQIGFIVAGYELAFGVLLITGSRLGDMFGRRRLFIVGMAGFTLASIFCGLAPSANILIGARVLQGLAAALLFPQVYALIRVNFVGDDSRRAFGLLGMTLGLAAIAAQVFSGWMVHGNFFDLGWRSIFLINVPIGLLAIITARWIPESRAANRADLDWCGVSLVSIGLSLLLIPLIKGPEQGWPDWTLWSLVGAVLMLVAFYYQQEHQRNANRLPLVDMRLLLQKRFTLGTLLVLLVYSTSSSFFLSFALLVQTGFGLDPLLAGSIFAPCSVGFVVASLVTPKLITKWGEKVIVVGALIYAVSIGLLIVQVYAAGAELEAVLLIPVLLIIGFGQGAIMTPLLNLVLGFVDEQQAGMASGVVSTVQQVGAAFGVAVIGILFSTALSVSNDSGELASQYSSAFVTGMLYNFAAAVMVCLLLMKLLAAKHLGCLRL</sequence>
<feature type="transmembrane region" description="Helical" evidence="5">
    <location>
        <begin position="146"/>
        <end position="169"/>
    </location>
</feature>
<feature type="transmembrane region" description="Helical" evidence="5">
    <location>
        <begin position="374"/>
        <end position="400"/>
    </location>
</feature>
<dbReference type="RefSeq" id="WP_238894836.1">
    <property type="nucleotide sequence ID" value="NZ_JAKOGG010000002.1"/>
</dbReference>
<dbReference type="PANTHER" id="PTHR42718">
    <property type="entry name" value="MAJOR FACILITATOR SUPERFAMILY MULTIDRUG TRANSPORTER MFSC"/>
    <property type="match status" value="1"/>
</dbReference>
<dbReference type="Pfam" id="PF07690">
    <property type="entry name" value="MFS_1"/>
    <property type="match status" value="1"/>
</dbReference>
<name>A0ABT2FGI4_9GAMM</name>
<accession>A0ABT2FGI4</accession>
<dbReference type="EMBL" id="JAKOGG010000002">
    <property type="protein sequence ID" value="MCS4555432.1"/>
    <property type="molecule type" value="Genomic_DNA"/>
</dbReference>
<feature type="transmembrane region" description="Helical" evidence="5">
    <location>
        <begin position="346"/>
        <end position="368"/>
    </location>
</feature>
<feature type="transmembrane region" description="Helical" evidence="5">
    <location>
        <begin position="212"/>
        <end position="230"/>
    </location>
</feature>
<evidence type="ECO:0000256" key="1">
    <source>
        <dbReference type="ARBA" id="ARBA00004141"/>
    </source>
</evidence>
<feature type="transmembrane region" description="Helical" evidence="5">
    <location>
        <begin position="242"/>
        <end position="259"/>
    </location>
</feature>
<evidence type="ECO:0000256" key="3">
    <source>
        <dbReference type="ARBA" id="ARBA00022989"/>
    </source>
</evidence>
<proteinExistence type="predicted"/>
<gene>
    <name evidence="7" type="ORF">L9G74_03185</name>
</gene>
<dbReference type="InterPro" id="IPR020846">
    <property type="entry name" value="MFS_dom"/>
</dbReference>
<dbReference type="PROSITE" id="PS50850">
    <property type="entry name" value="MFS"/>
    <property type="match status" value="1"/>
</dbReference>
<feature type="transmembrane region" description="Helical" evidence="5">
    <location>
        <begin position="280"/>
        <end position="303"/>
    </location>
</feature>
<dbReference type="Proteomes" id="UP001201549">
    <property type="component" value="Unassembled WGS sequence"/>
</dbReference>
<reference evidence="8" key="1">
    <citation type="submission" date="2023-07" db="EMBL/GenBank/DDBJ databases">
        <title>Shewanella mangrovi sp. nov., an acetaldehyde- degrading bacterium isolated from mangrove sediment.</title>
        <authorList>
            <person name="Liu Y."/>
        </authorList>
    </citation>
    <scope>NUCLEOTIDE SEQUENCE [LARGE SCALE GENOMIC DNA]</scope>
    <source>
        <strain evidence="8">C32</strain>
    </source>
</reference>
<feature type="transmembrane region" description="Helical" evidence="5">
    <location>
        <begin position="23"/>
        <end position="44"/>
    </location>
</feature>
<keyword evidence="3 5" id="KW-1133">Transmembrane helix</keyword>
<feature type="domain" description="Major facilitator superfamily (MFS) profile" evidence="6">
    <location>
        <begin position="22"/>
        <end position="482"/>
    </location>
</feature>
<dbReference type="PANTHER" id="PTHR42718:SF39">
    <property type="entry name" value="ACTINORHODIN TRANSPORTER-RELATED"/>
    <property type="match status" value="1"/>
</dbReference>
<feature type="transmembrane region" description="Helical" evidence="5">
    <location>
        <begin position="56"/>
        <end position="76"/>
    </location>
</feature>
<evidence type="ECO:0000256" key="4">
    <source>
        <dbReference type="ARBA" id="ARBA00023136"/>
    </source>
</evidence>
<evidence type="ECO:0000313" key="7">
    <source>
        <dbReference type="EMBL" id="MCS4555432.1"/>
    </source>
</evidence>
<evidence type="ECO:0000256" key="2">
    <source>
        <dbReference type="ARBA" id="ARBA00022692"/>
    </source>
</evidence>
<keyword evidence="8" id="KW-1185">Reference proteome</keyword>
<dbReference type="InterPro" id="IPR036259">
    <property type="entry name" value="MFS_trans_sf"/>
</dbReference>
<dbReference type="SUPFAM" id="SSF103473">
    <property type="entry name" value="MFS general substrate transporter"/>
    <property type="match status" value="1"/>
</dbReference>
<organism evidence="7 8">
    <name type="scientific">Shewanella electrica</name>
    <dbReference type="NCBI Taxonomy" id="515560"/>
    <lineage>
        <taxon>Bacteria</taxon>
        <taxon>Pseudomonadati</taxon>
        <taxon>Pseudomonadota</taxon>
        <taxon>Gammaproteobacteria</taxon>
        <taxon>Alteromonadales</taxon>
        <taxon>Shewanellaceae</taxon>
        <taxon>Shewanella</taxon>
    </lineage>
</organism>
<comment type="caution">
    <text evidence="7">The sequence shown here is derived from an EMBL/GenBank/DDBJ whole genome shotgun (WGS) entry which is preliminary data.</text>
</comment>
<feature type="transmembrane region" description="Helical" evidence="5">
    <location>
        <begin position="88"/>
        <end position="107"/>
    </location>
</feature>
<feature type="transmembrane region" description="Helical" evidence="5">
    <location>
        <begin position="421"/>
        <end position="440"/>
    </location>
</feature>
<dbReference type="InterPro" id="IPR011701">
    <property type="entry name" value="MFS"/>
</dbReference>
<dbReference type="CDD" id="cd17321">
    <property type="entry name" value="MFS_MMR_MDR_like"/>
    <property type="match status" value="1"/>
</dbReference>
<comment type="subcellular location">
    <subcellularLocation>
        <location evidence="1">Membrane</location>
        <topology evidence="1">Multi-pass membrane protein</topology>
    </subcellularLocation>
</comment>
<dbReference type="Gene3D" id="1.20.1720.10">
    <property type="entry name" value="Multidrug resistance protein D"/>
    <property type="match status" value="2"/>
</dbReference>
<feature type="transmembrane region" description="Helical" evidence="5">
    <location>
        <begin position="181"/>
        <end position="200"/>
    </location>
</feature>
<dbReference type="PRINTS" id="PR01036">
    <property type="entry name" value="TCRTETB"/>
</dbReference>
<evidence type="ECO:0000256" key="5">
    <source>
        <dbReference type="SAM" id="Phobius"/>
    </source>
</evidence>
<keyword evidence="2 5" id="KW-0812">Transmembrane</keyword>
<feature type="transmembrane region" description="Helical" evidence="5">
    <location>
        <begin position="113"/>
        <end position="134"/>
    </location>
</feature>
<keyword evidence="4 5" id="KW-0472">Membrane</keyword>
<feature type="transmembrane region" description="Helical" evidence="5">
    <location>
        <begin position="315"/>
        <end position="334"/>
    </location>
</feature>